<comment type="caution">
    <text evidence="1">The sequence shown here is derived from an EMBL/GenBank/DDBJ whole genome shotgun (WGS) entry which is preliminary data.</text>
</comment>
<proteinExistence type="predicted"/>
<evidence type="ECO:0000313" key="1">
    <source>
        <dbReference type="EMBL" id="EAZ91125.1"/>
    </source>
</evidence>
<dbReference type="EMBL" id="AAXW01000016">
    <property type="protein sequence ID" value="EAZ91125.1"/>
    <property type="molecule type" value="Genomic_DNA"/>
</dbReference>
<reference evidence="1 2" key="1">
    <citation type="submission" date="2007-03" db="EMBL/GenBank/DDBJ databases">
        <authorList>
            <person name="Stal L."/>
            <person name="Ferriera S."/>
            <person name="Johnson J."/>
            <person name="Kravitz S."/>
            <person name="Beeson K."/>
            <person name="Sutton G."/>
            <person name="Rogers Y.-H."/>
            <person name="Friedman R."/>
            <person name="Frazier M."/>
            <person name="Venter J.C."/>
        </authorList>
    </citation>
    <scope>NUCLEOTIDE SEQUENCE [LARGE SCALE GENOMIC DNA]</scope>
    <source>
        <strain evidence="1 2">CCY0110</strain>
    </source>
</reference>
<accession>A3IQS0</accession>
<name>A3IQS0_9CHRO</name>
<keyword evidence="2" id="KW-1185">Reference proteome</keyword>
<dbReference type="eggNOG" id="ENOG50310W8">
    <property type="taxonomic scope" value="Bacteria"/>
</dbReference>
<evidence type="ECO:0000313" key="2">
    <source>
        <dbReference type="Proteomes" id="UP000003781"/>
    </source>
</evidence>
<dbReference type="Pfam" id="PF11536">
    <property type="entry name" value="DUF3226"/>
    <property type="match status" value="1"/>
</dbReference>
<protein>
    <submittedName>
        <fullName evidence="1">Uncharacterized protein</fullName>
    </submittedName>
</protein>
<organism evidence="1 2">
    <name type="scientific">Crocosphaera chwakensis CCY0110</name>
    <dbReference type="NCBI Taxonomy" id="391612"/>
    <lineage>
        <taxon>Bacteria</taxon>
        <taxon>Bacillati</taxon>
        <taxon>Cyanobacteriota</taxon>
        <taxon>Cyanophyceae</taxon>
        <taxon>Oscillatoriophycideae</taxon>
        <taxon>Chroococcales</taxon>
        <taxon>Aphanothecaceae</taxon>
        <taxon>Crocosphaera</taxon>
        <taxon>Crocosphaera chwakensis</taxon>
    </lineage>
</organism>
<gene>
    <name evidence="1" type="ORF">CY0110_12697</name>
</gene>
<dbReference type="InterPro" id="IPR024508">
    <property type="entry name" value="DUF3226"/>
</dbReference>
<sequence length="153" mass="17814">MVDADQDLQARWQAIRDKLKSVGYDNIPKNICPEGWIYEQTELPKIGVWIMPNNQLTGKLENFVSYLIPDDDQLQLKANEILDELETLKINGYNKKDKLKAFIHTWLAWQKKPGIPMGQAITANMLKNNPAIAEIFINWLKQLYQDYESHNNQ</sequence>
<dbReference type="Proteomes" id="UP000003781">
    <property type="component" value="Unassembled WGS sequence"/>
</dbReference>
<dbReference type="AlphaFoldDB" id="A3IQS0"/>